<organism evidence="1 2">
    <name type="scientific">Prochlorococcus marinus str. MIT 9116</name>
    <dbReference type="NCBI Taxonomy" id="167544"/>
    <lineage>
        <taxon>Bacteria</taxon>
        <taxon>Bacillati</taxon>
        <taxon>Cyanobacteriota</taxon>
        <taxon>Cyanophyceae</taxon>
        <taxon>Synechococcales</taxon>
        <taxon>Prochlorococcaceae</taxon>
        <taxon>Prochlorococcus</taxon>
    </lineage>
</organism>
<comment type="caution">
    <text evidence="1">The sequence shown here is derived from an EMBL/GenBank/DDBJ whole genome shotgun (WGS) entry which is preliminary data.</text>
</comment>
<dbReference type="AlphaFoldDB" id="A0A0A1ZP08"/>
<reference evidence="2" key="1">
    <citation type="journal article" date="2014" name="Sci. Data">
        <title>Genomes of diverse isolates of the marine cyanobacterium Prochlorococcus.</title>
        <authorList>
            <person name="Biller S."/>
            <person name="Berube P."/>
            <person name="Thompson J."/>
            <person name="Kelly L."/>
            <person name="Roggensack S."/>
            <person name="Awad L."/>
            <person name="Roache-Johnson K."/>
            <person name="Ding H."/>
            <person name="Giovannoni S.J."/>
            <person name="Moore L.R."/>
            <person name="Chisholm S.W."/>
        </authorList>
    </citation>
    <scope>NUCLEOTIDE SEQUENCE [LARGE SCALE GENOMIC DNA]</scope>
</reference>
<accession>A0A0A1ZP08</accession>
<dbReference type="EMBL" id="JNAJ01000018">
    <property type="protein sequence ID" value="KGF89928.1"/>
    <property type="molecule type" value="Genomic_DNA"/>
</dbReference>
<evidence type="ECO:0000313" key="1">
    <source>
        <dbReference type="EMBL" id="KGF89928.1"/>
    </source>
</evidence>
<sequence>MRLLIEIDFQKYVIISFDNYLKFKGYMNKNVPNKLLFNK</sequence>
<proteinExistence type="predicted"/>
<gene>
    <name evidence="1" type="ORF">EU93_1791</name>
</gene>
<protein>
    <submittedName>
        <fullName evidence="1">Uncharacterized protein</fullName>
    </submittedName>
</protein>
<dbReference type="Proteomes" id="UP000030491">
    <property type="component" value="Unassembled WGS sequence"/>
</dbReference>
<evidence type="ECO:0000313" key="2">
    <source>
        <dbReference type="Proteomes" id="UP000030491"/>
    </source>
</evidence>
<name>A0A0A1ZP08_PROMR</name>